<dbReference type="Pfam" id="PF00005">
    <property type="entry name" value="ABC_tran"/>
    <property type="match status" value="1"/>
</dbReference>
<feature type="domain" description="ABC transmembrane type-1" evidence="15">
    <location>
        <begin position="144"/>
        <end position="385"/>
    </location>
</feature>
<dbReference type="Gene3D" id="3.40.50.300">
    <property type="entry name" value="P-loop containing nucleotide triphosphate hydrolases"/>
    <property type="match status" value="1"/>
</dbReference>
<comment type="caution">
    <text evidence="16">The sequence shown here is derived from an EMBL/GenBank/DDBJ whole genome shotgun (WGS) entry which is preliminary data.</text>
</comment>
<evidence type="ECO:0000256" key="2">
    <source>
        <dbReference type="ARBA" id="ARBA00004275"/>
    </source>
</evidence>
<keyword evidence="5 13" id="KW-0812">Transmembrane</keyword>
<dbReference type="SUPFAM" id="SSF90123">
    <property type="entry name" value="ABC transporter transmembrane region"/>
    <property type="match status" value="1"/>
</dbReference>
<dbReference type="PANTHER" id="PTHR11384">
    <property type="entry name" value="ATP-BINDING CASSETTE, SUB-FAMILY D MEMBER"/>
    <property type="match status" value="1"/>
</dbReference>
<evidence type="ECO:0000256" key="1">
    <source>
        <dbReference type="ARBA" id="ARBA00004127"/>
    </source>
</evidence>
<dbReference type="PROSITE" id="PS50929">
    <property type="entry name" value="ABC_TM1F"/>
    <property type="match status" value="1"/>
</dbReference>
<keyword evidence="9" id="KW-1278">Translocase</keyword>
<dbReference type="InterPro" id="IPR036640">
    <property type="entry name" value="ABC1_TM_sf"/>
</dbReference>
<dbReference type="SUPFAM" id="SSF52540">
    <property type="entry name" value="P-loop containing nucleoside triphosphate hydrolases"/>
    <property type="match status" value="1"/>
</dbReference>
<dbReference type="InterPro" id="IPR017871">
    <property type="entry name" value="ABC_transporter-like_CS"/>
</dbReference>
<evidence type="ECO:0000256" key="3">
    <source>
        <dbReference type="ARBA" id="ARBA00008575"/>
    </source>
</evidence>
<organism evidence="16 17">
    <name type="scientific">Planoprotostelium fungivorum</name>
    <dbReference type="NCBI Taxonomy" id="1890364"/>
    <lineage>
        <taxon>Eukaryota</taxon>
        <taxon>Amoebozoa</taxon>
        <taxon>Evosea</taxon>
        <taxon>Variosea</taxon>
        <taxon>Cavosteliida</taxon>
        <taxon>Cavosteliaceae</taxon>
        <taxon>Planoprotostelium</taxon>
    </lineage>
</organism>
<dbReference type="SMART" id="SM00382">
    <property type="entry name" value="AAA"/>
    <property type="match status" value="1"/>
</dbReference>
<dbReference type="CDD" id="cd03223">
    <property type="entry name" value="ABCD_peroxisomal_ALDP"/>
    <property type="match status" value="1"/>
</dbReference>
<dbReference type="GO" id="GO:0016887">
    <property type="term" value="F:ATP hydrolysis activity"/>
    <property type="evidence" value="ECO:0007669"/>
    <property type="project" value="InterPro"/>
</dbReference>
<evidence type="ECO:0000256" key="6">
    <source>
        <dbReference type="ARBA" id="ARBA00022741"/>
    </source>
</evidence>
<dbReference type="InterPro" id="IPR011527">
    <property type="entry name" value="ABC1_TM_dom"/>
</dbReference>
<dbReference type="PROSITE" id="PS50893">
    <property type="entry name" value="ABC_TRANSPORTER_2"/>
    <property type="match status" value="1"/>
</dbReference>
<dbReference type="GO" id="GO:0007031">
    <property type="term" value="P:peroxisome organization"/>
    <property type="evidence" value="ECO:0007669"/>
    <property type="project" value="TreeGrafter"/>
</dbReference>
<evidence type="ECO:0000256" key="7">
    <source>
        <dbReference type="ARBA" id="ARBA00022801"/>
    </source>
</evidence>
<dbReference type="InterPro" id="IPR027417">
    <property type="entry name" value="P-loop_NTPase"/>
</dbReference>
<evidence type="ECO:0000256" key="13">
    <source>
        <dbReference type="SAM" id="Phobius"/>
    </source>
</evidence>
<accession>A0A2P6NHZ6</accession>
<evidence type="ECO:0000256" key="9">
    <source>
        <dbReference type="ARBA" id="ARBA00022967"/>
    </source>
</evidence>
<evidence type="ECO:0000256" key="10">
    <source>
        <dbReference type="ARBA" id="ARBA00022989"/>
    </source>
</evidence>
<dbReference type="GO" id="GO:0005324">
    <property type="term" value="F:long-chain fatty acid transmembrane transporter activity"/>
    <property type="evidence" value="ECO:0007669"/>
    <property type="project" value="TreeGrafter"/>
</dbReference>
<keyword evidence="6" id="KW-0547">Nucleotide-binding</keyword>
<evidence type="ECO:0000256" key="11">
    <source>
        <dbReference type="ARBA" id="ARBA00023136"/>
    </source>
</evidence>
<evidence type="ECO:0000256" key="5">
    <source>
        <dbReference type="ARBA" id="ARBA00022692"/>
    </source>
</evidence>
<dbReference type="OrthoDB" id="422637at2759"/>
<dbReference type="Proteomes" id="UP000241769">
    <property type="component" value="Unassembled WGS sequence"/>
</dbReference>
<gene>
    <name evidence="16" type="ORF">PROFUN_09135</name>
</gene>
<comment type="similarity">
    <text evidence="3">Belongs to the ABC transporter superfamily. ABCD family. Peroxisomal fatty acyl CoA transporter (TC 3.A.1.203) subfamily.</text>
</comment>
<keyword evidence="17" id="KW-1185">Reference proteome</keyword>
<feature type="transmembrane region" description="Helical" evidence="13">
    <location>
        <begin position="387"/>
        <end position="404"/>
    </location>
</feature>
<dbReference type="InterPro" id="IPR003439">
    <property type="entry name" value="ABC_transporter-like_ATP-bd"/>
</dbReference>
<feature type="transmembrane region" description="Helical" evidence="13">
    <location>
        <begin position="183"/>
        <end position="203"/>
    </location>
</feature>
<dbReference type="InterPro" id="IPR003593">
    <property type="entry name" value="AAA+_ATPase"/>
</dbReference>
<dbReference type="AlphaFoldDB" id="A0A2P6NHZ6"/>
<dbReference type="Pfam" id="PF06472">
    <property type="entry name" value="ABC_membrane_2"/>
    <property type="match status" value="1"/>
</dbReference>
<dbReference type="GO" id="GO:0012505">
    <property type="term" value="C:endomembrane system"/>
    <property type="evidence" value="ECO:0007669"/>
    <property type="project" value="UniProtKB-SubCell"/>
</dbReference>
<dbReference type="FunFam" id="3.40.50.300:FF:000800">
    <property type="entry name" value="ATP-binding cassette sub-family D member 1"/>
    <property type="match status" value="1"/>
</dbReference>
<sequence length="772" mass="87077">MKCQLRGVRWFPVDRREIGITSFPTRTDFHQADARMATASKERSFIQSLLGLQNDVLGRKKILTGGSLIAFGIVAVGWYKKQQQLKEARKKAQSAPKSDEKEALAAAPGANKRIALNRQFYEQLKGLIKIVLPGVKSKEFFLLALHIGFLIVRTFLSIYIATLDGEMVKSIVDRNGKEFLWSIAKWIGVAFPATYVNAMIRYLESKLSIAFRTRLVNHVYALYMTNETYYRIGNLDSRINNADQCLTEDVSRFCSSLAHLHSQLSKPILDVILMTWQLARIASKKSEGGGLVTSSLTVGVIYLTAKVLKWIQPNFGRLVAKQAQLEGDLRFVHSRLITNSEEIAFYRGHKIEEQVLKSSYLNLVKHMNHIFTTSIFYTMMEGFFMKYIWSLAGLGVISIPVFFYEKPELSAVITTDVISGRTQDYITSKKLLMSGAEAIERIMLAFKEITELAGYTARVHDMISVFNDVKNERYEKTSIKNGEEGSKKDNIMDKRGTLEESSEGHISFKGVPIVSPAGDILVESMDFNIKPGQHLLITGPNGCGKSSLFRILGGLWPTFGGHVVKPRNRDMFYIPQRPYLPIGDLRDQVIYPDTPADMKSKGIDDSELNSILDWVNLGHIRSREGGWDAVNEWKDVLSGGEKQRIGMARLFYHKPKYAILDECTSAVSIDVEGKMYQHAIDIGITLLTVTHRPSLWKYHNFLLQFDGEGGWKFGDLNADARLSLKEEKTKLEQSLSGIPKMQTRLQELCQILGEDSVVLQKESLPSVPTEDQ</sequence>
<dbReference type="Gene3D" id="1.20.1560.10">
    <property type="entry name" value="ABC transporter type 1, transmembrane domain"/>
    <property type="match status" value="1"/>
</dbReference>
<dbReference type="GO" id="GO:0015910">
    <property type="term" value="P:long-chain fatty acid import into peroxisome"/>
    <property type="evidence" value="ECO:0007669"/>
    <property type="project" value="TreeGrafter"/>
</dbReference>
<dbReference type="EMBL" id="MDYQ01000080">
    <property type="protein sequence ID" value="PRP83586.1"/>
    <property type="molecule type" value="Genomic_DNA"/>
</dbReference>
<keyword evidence="10 13" id="KW-1133">Transmembrane helix</keyword>
<keyword evidence="7" id="KW-0378">Hydrolase</keyword>
<dbReference type="PANTHER" id="PTHR11384:SF67">
    <property type="entry name" value="ATP-BINDING CASSETTE SUB-FAMILY D MEMBER 1"/>
    <property type="match status" value="1"/>
</dbReference>
<reference evidence="16 17" key="1">
    <citation type="journal article" date="2018" name="Genome Biol. Evol.">
        <title>Multiple Roots of Fruiting Body Formation in Amoebozoa.</title>
        <authorList>
            <person name="Hillmann F."/>
            <person name="Forbes G."/>
            <person name="Novohradska S."/>
            <person name="Ferling I."/>
            <person name="Riege K."/>
            <person name="Groth M."/>
            <person name="Westermann M."/>
            <person name="Marz M."/>
            <person name="Spaller T."/>
            <person name="Winckler T."/>
            <person name="Schaap P."/>
            <person name="Glockner G."/>
        </authorList>
    </citation>
    <scope>NUCLEOTIDE SEQUENCE [LARGE SCALE GENOMIC DNA]</scope>
    <source>
        <strain evidence="16 17">Jena</strain>
    </source>
</reference>
<evidence type="ECO:0000313" key="17">
    <source>
        <dbReference type="Proteomes" id="UP000241769"/>
    </source>
</evidence>
<dbReference type="InterPro" id="IPR050835">
    <property type="entry name" value="ABC_transporter_sub-D"/>
</dbReference>
<dbReference type="InParanoid" id="A0A2P6NHZ6"/>
<dbReference type="GO" id="GO:0042760">
    <property type="term" value="P:very long-chain fatty acid catabolic process"/>
    <property type="evidence" value="ECO:0007669"/>
    <property type="project" value="TreeGrafter"/>
</dbReference>
<dbReference type="STRING" id="1890364.A0A2P6NHZ6"/>
<keyword evidence="8 16" id="KW-0067">ATP-binding</keyword>
<protein>
    <submittedName>
        <fullName evidence="16">ATP-binding cassette sub-family D member 2-like</fullName>
    </submittedName>
</protein>
<keyword evidence="11 13" id="KW-0472">Membrane</keyword>
<feature type="domain" description="ABC transporter" evidence="14">
    <location>
        <begin position="506"/>
        <end position="738"/>
    </location>
</feature>
<evidence type="ECO:0000259" key="14">
    <source>
        <dbReference type="PROSITE" id="PS50893"/>
    </source>
</evidence>
<evidence type="ECO:0000256" key="8">
    <source>
        <dbReference type="ARBA" id="ARBA00022840"/>
    </source>
</evidence>
<keyword evidence="12" id="KW-0576">Peroxisome</keyword>
<proteinExistence type="inferred from homology"/>
<feature type="transmembrane region" description="Helical" evidence="13">
    <location>
        <begin position="140"/>
        <end position="163"/>
    </location>
</feature>
<feature type="transmembrane region" description="Helical" evidence="13">
    <location>
        <begin position="62"/>
        <end position="79"/>
    </location>
</feature>
<dbReference type="GO" id="GO:0140359">
    <property type="term" value="F:ABC-type transporter activity"/>
    <property type="evidence" value="ECO:0007669"/>
    <property type="project" value="InterPro"/>
</dbReference>
<dbReference type="GO" id="GO:0006635">
    <property type="term" value="P:fatty acid beta-oxidation"/>
    <property type="evidence" value="ECO:0007669"/>
    <property type="project" value="TreeGrafter"/>
</dbReference>
<keyword evidence="4" id="KW-0813">Transport</keyword>
<evidence type="ECO:0000256" key="4">
    <source>
        <dbReference type="ARBA" id="ARBA00022448"/>
    </source>
</evidence>
<evidence type="ECO:0000256" key="12">
    <source>
        <dbReference type="ARBA" id="ARBA00023140"/>
    </source>
</evidence>
<comment type="subcellular location">
    <subcellularLocation>
        <location evidence="1">Endomembrane system</location>
        <topology evidence="1">Multi-pass membrane protein</topology>
    </subcellularLocation>
    <subcellularLocation>
        <location evidence="2">Peroxisome</location>
    </subcellularLocation>
</comment>
<dbReference type="GO" id="GO:0005524">
    <property type="term" value="F:ATP binding"/>
    <property type="evidence" value="ECO:0007669"/>
    <property type="project" value="UniProtKB-KW"/>
</dbReference>
<evidence type="ECO:0000313" key="16">
    <source>
        <dbReference type="EMBL" id="PRP83586.1"/>
    </source>
</evidence>
<dbReference type="GO" id="GO:0005778">
    <property type="term" value="C:peroxisomal membrane"/>
    <property type="evidence" value="ECO:0007669"/>
    <property type="project" value="TreeGrafter"/>
</dbReference>
<name>A0A2P6NHZ6_9EUKA</name>
<evidence type="ECO:0000259" key="15">
    <source>
        <dbReference type="PROSITE" id="PS50929"/>
    </source>
</evidence>
<dbReference type="PROSITE" id="PS00211">
    <property type="entry name" value="ABC_TRANSPORTER_1"/>
    <property type="match status" value="1"/>
</dbReference>